<evidence type="ECO:0000259" key="1">
    <source>
        <dbReference type="Pfam" id="PF13088"/>
    </source>
</evidence>
<keyword evidence="3" id="KW-1185">Reference proteome</keyword>
<feature type="domain" description="Sialidase" evidence="1">
    <location>
        <begin position="80"/>
        <end position="351"/>
    </location>
</feature>
<comment type="caution">
    <text evidence="2">The sequence shown here is derived from an EMBL/GenBank/DDBJ whole genome shotgun (WGS) entry which is preliminary data.</text>
</comment>
<sequence length="375" mass="41534">MRVDKALQKTSGVQALLALLFIVLVSLSVLSKPIQPSVEFKAPALPDLAVQKTMQSLALPSETKMVHASYIEQLPNNRQLLYWFGGSREGHKDVQIYRAVVQNGEIVEPVSAVLSAPMLSELSGRYIKKLGNPVAKHHNGKLYVWVVSVSVGGWATAKVDMLISEDEGKTFVYGEKLNTSPFFNISNLVRNPPVATSQGFILPAYFELNRLDPLFIHLDTNMRMQHAQTLPMNAIQPILIPNIKDNTAKIFARPIEQKNIQGGLWNPDGSRWEVSGIESLPNDSADSAVVQIGEDKLLMVHNGGNGRGQLYLSISEDGGEHWQIAKTLEDQPGERFAYPSMIIGSDGMIHISYTYKRQHIQYIRATIPALLAEAQ</sequence>
<dbReference type="RefSeq" id="WP_290281686.1">
    <property type="nucleotide sequence ID" value="NZ_JAUFQI010000001.1"/>
</dbReference>
<keyword evidence="2" id="KW-0378">Hydrolase</keyword>
<reference evidence="3" key="1">
    <citation type="journal article" date="2019" name="Int. J. Syst. Evol. Microbiol.">
        <title>The Global Catalogue of Microorganisms (GCM) 10K type strain sequencing project: providing services to taxonomists for standard genome sequencing and annotation.</title>
        <authorList>
            <consortium name="The Broad Institute Genomics Platform"/>
            <consortium name="The Broad Institute Genome Sequencing Center for Infectious Disease"/>
            <person name="Wu L."/>
            <person name="Ma J."/>
        </authorList>
    </citation>
    <scope>NUCLEOTIDE SEQUENCE [LARGE SCALE GENOMIC DNA]</scope>
    <source>
        <strain evidence="3">CECT 8288</strain>
    </source>
</reference>
<evidence type="ECO:0000313" key="3">
    <source>
        <dbReference type="Proteomes" id="UP001595710"/>
    </source>
</evidence>
<dbReference type="InterPro" id="IPR036278">
    <property type="entry name" value="Sialidase_sf"/>
</dbReference>
<dbReference type="SUPFAM" id="SSF50939">
    <property type="entry name" value="Sialidases"/>
    <property type="match status" value="1"/>
</dbReference>
<dbReference type="GO" id="GO:0004308">
    <property type="term" value="F:exo-alpha-sialidase activity"/>
    <property type="evidence" value="ECO:0007669"/>
    <property type="project" value="UniProtKB-EC"/>
</dbReference>
<gene>
    <name evidence="2" type="ORF">ACFOND_10160</name>
</gene>
<organism evidence="2 3">
    <name type="scientific">Reinekea marina</name>
    <dbReference type="NCBI Taxonomy" id="1310421"/>
    <lineage>
        <taxon>Bacteria</taxon>
        <taxon>Pseudomonadati</taxon>
        <taxon>Pseudomonadota</taxon>
        <taxon>Gammaproteobacteria</taxon>
        <taxon>Oceanospirillales</taxon>
        <taxon>Saccharospirillaceae</taxon>
        <taxon>Reinekea</taxon>
    </lineage>
</organism>
<dbReference type="Gene3D" id="2.120.10.10">
    <property type="match status" value="1"/>
</dbReference>
<keyword evidence="2" id="KW-0326">Glycosidase</keyword>
<proteinExistence type="predicted"/>
<dbReference type="EMBL" id="JBHRYN010000012">
    <property type="protein sequence ID" value="MFC3702004.1"/>
    <property type="molecule type" value="Genomic_DNA"/>
</dbReference>
<dbReference type="CDD" id="cd15482">
    <property type="entry name" value="Sialidase_non-viral"/>
    <property type="match status" value="1"/>
</dbReference>
<evidence type="ECO:0000313" key="2">
    <source>
        <dbReference type="EMBL" id="MFC3702004.1"/>
    </source>
</evidence>
<protein>
    <submittedName>
        <fullName evidence="2">Exo-alpha-sialidase</fullName>
        <ecNumber evidence="2">3.2.1.18</ecNumber>
    </submittedName>
</protein>
<dbReference type="EC" id="3.2.1.18" evidence="2"/>
<accession>A0ABV7WUJ5</accession>
<dbReference type="PANTHER" id="PTHR43752">
    <property type="entry name" value="BNR/ASP-BOX REPEAT FAMILY PROTEIN"/>
    <property type="match status" value="1"/>
</dbReference>
<dbReference type="PANTHER" id="PTHR43752:SF2">
    <property type="entry name" value="BNR_ASP-BOX REPEAT FAMILY PROTEIN"/>
    <property type="match status" value="1"/>
</dbReference>
<dbReference type="Pfam" id="PF13088">
    <property type="entry name" value="BNR_2"/>
    <property type="match status" value="1"/>
</dbReference>
<dbReference type="InterPro" id="IPR011040">
    <property type="entry name" value="Sialidase"/>
</dbReference>
<dbReference type="Proteomes" id="UP001595710">
    <property type="component" value="Unassembled WGS sequence"/>
</dbReference>
<name>A0ABV7WUJ5_9GAMM</name>